<sequence length="88" mass="9631">MTGCGEAKPRLHYTPRGKYTVAWDASRESITASGQPVVTRRGRRSGHPSRLSHASRRSADTQHMKESAMTRGAATTRRGVGSTRSYVT</sequence>
<protein>
    <submittedName>
        <fullName evidence="2">Uncharacterized protein</fullName>
    </submittedName>
</protein>
<dbReference type="EMBL" id="SRLO01001079">
    <property type="protein sequence ID" value="TNN41810.1"/>
    <property type="molecule type" value="Genomic_DNA"/>
</dbReference>
<accession>A0A4Z2FLP8</accession>
<evidence type="ECO:0000313" key="3">
    <source>
        <dbReference type="Proteomes" id="UP000314294"/>
    </source>
</evidence>
<name>A0A4Z2FLP8_9TELE</name>
<keyword evidence="3" id="KW-1185">Reference proteome</keyword>
<feature type="compositionally biased region" description="Basic and acidic residues" evidence="1">
    <location>
        <begin position="57"/>
        <end position="68"/>
    </location>
</feature>
<gene>
    <name evidence="2" type="ORF">EYF80_048021</name>
</gene>
<dbReference type="Proteomes" id="UP000314294">
    <property type="component" value="Unassembled WGS sequence"/>
</dbReference>
<comment type="caution">
    <text evidence="2">The sequence shown here is derived from an EMBL/GenBank/DDBJ whole genome shotgun (WGS) entry which is preliminary data.</text>
</comment>
<proteinExistence type="predicted"/>
<evidence type="ECO:0000313" key="2">
    <source>
        <dbReference type="EMBL" id="TNN41810.1"/>
    </source>
</evidence>
<evidence type="ECO:0000256" key="1">
    <source>
        <dbReference type="SAM" id="MobiDB-lite"/>
    </source>
</evidence>
<dbReference type="AlphaFoldDB" id="A0A4Z2FLP8"/>
<organism evidence="2 3">
    <name type="scientific">Liparis tanakae</name>
    <name type="common">Tanaka's snailfish</name>
    <dbReference type="NCBI Taxonomy" id="230148"/>
    <lineage>
        <taxon>Eukaryota</taxon>
        <taxon>Metazoa</taxon>
        <taxon>Chordata</taxon>
        <taxon>Craniata</taxon>
        <taxon>Vertebrata</taxon>
        <taxon>Euteleostomi</taxon>
        <taxon>Actinopterygii</taxon>
        <taxon>Neopterygii</taxon>
        <taxon>Teleostei</taxon>
        <taxon>Neoteleostei</taxon>
        <taxon>Acanthomorphata</taxon>
        <taxon>Eupercaria</taxon>
        <taxon>Perciformes</taxon>
        <taxon>Cottioidei</taxon>
        <taxon>Cottales</taxon>
        <taxon>Liparidae</taxon>
        <taxon>Liparis</taxon>
    </lineage>
</organism>
<feature type="region of interest" description="Disordered" evidence="1">
    <location>
        <begin position="29"/>
        <end position="88"/>
    </location>
</feature>
<reference evidence="2 3" key="1">
    <citation type="submission" date="2019-03" db="EMBL/GenBank/DDBJ databases">
        <title>First draft genome of Liparis tanakae, snailfish: a comprehensive survey of snailfish specific genes.</title>
        <authorList>
            <person name="Kim W."/>
            <person name="Song I."/>
            <person name="Jeong J.-H."/>
            <person name="Kim D."/>
            <person name="Kim S."/>
            <person name="Ryu S."/>
            <person name="Song J.Y."/>
            <person name="Lee S.K."/>
        </authorList>
    </citation>
    <scope>NUCLEOTIDE SEQUENCE [LARGE SCALE GENOMIC DNA]</scope>
    <source>
        <tissue evidence="2">Muscle</tissue>
    </source>
</reference>